<evidence type="ECO:0000313" key="1">
    <source>
        <dbReference type="EMBL" id="MBX27055.1"/>
    </source>
</evidence>
<dbReference type="EMBL" id="GGEC01046571">
    <property type="protein sequence ID" value="MBX27055.1"/>
    <property type="molecule type" value="Transcribed_RNA"/>
</dbReference>
<proteinExistence type="predicted"/>
<accession>A0A2P2M9Z3</accession>
<protein>
    <submittedName>
        <fullName evidence="1">Uncharacterized protein</fullName>
    </submittedName>
</protein>
<dbReference type="AlphaFoldDB" id="A0A2P2M9Z3"/>
<name>A0A2P2M9Z3_RHIMU</name>
<sequence>MQAEAVKVSGLPHIISSKDCWLPKYRCVLYSMCQKLGKCPNRMSKSLLKFKIENVTGNTTLNKLQSVK</sequence>
<reference evidence="1" key="1">
    <citation type="submission" date="2018-02" db="EMBL/GenBank/DDBJ databases">
        <title>Rhizophora mucronata_Transcriptome.</title>
        <authorList>
            <person name="Meera S.P."/>
            <person name="Sreeshan A."/>
            <person name="Augustine A."/>
        </authorList>
    </citation>
    <scope>NUCLEOTIDE SEQUENCE</scope>
    <source>
        <tissue evidence="1">Leaf</tissue>
    </source>
</reference>
<organism evidence="1">
    <name type="scientific">Rhizophora mucronata</name>
    <name type="common">Asiatic mangrove</name>
    <dbReference type="NCBI Taxonomy" id="61149"/>
    <lineage>
        <taxon>Eukaryota</taxon>
        <taxon>Viridiplantae</taxon>
        <taxon>Streptophyta</taxon>
        <taxon>Embryophyta</taxon>
        <taxon>Tracheophyta</taxon>
        <taxon>Spermatophyta</taxon>
        <taxon>Magnoliopsida</taxon>
        <taxon>eudicotyledons</taxon>
        <taxon>Gunneridae</taxon>
        <taxon>Pentapetalae</taxon>
        <taxon>rosids</taxon>
        <taxon>fabids</taxon>
        <taxon>Malpighiales</taxon>
        <taxon>Rhizophoraceae</taxon>
        <taxon>Rhizophora</taxon>
    </lineage>
</organism>